<dbReference type="InterPro" id="IPR022398">
    <property type="entry name" value="Peptidase_S8_His-AS"/>
</dbReference>
<reference evidence="8" key="1">
    <citation type="submission" date="2020-08" db="EMBL/GenBank/DDBJ databases">
        <title>A bifunctional nitrone conjugated secondary metabolite targeting the ribosome.</title>
        <authorList>
            <person name="Limbrick E.M."/>
            <person name="Graf M."/>
            <person name="Derewacz D.K."/>
            <person name="Nguyen F."/>
            <person name="Spraggins J.M."/>
            <person name="Wieland M."/>
            <person name="Ynigez-Gutierrez A.E."/>
            <person name="Reisman B.J."/>
            <person name="Zinshteyn B."/>
            <person name="McCulloch K."/>
            <person name="Iverson T.M."/>
            <person name="Green R."/>
            <person name="Wilson D.N."/>
            <person name="Bachmann B.O."/>
        </authorList>
    </citation>
    <scope>NUCLEOTIDE SEQUENCE</scope>
    <source>
        <strain evidence="8">Africana</strain>
    </source>
</reference>
<dbReference type="Pfam" id="PF00082">
    <property type="entry name" value="Peptidase_S8"/>
    <property type="match status" value="1"/>
</dbReference>
<dbReference type="InterPro" id="IPR015500">
    <property type="entry name" value="Peptidase_S8_subtilisin-rel"/>
</dbReference>
<dbReference type="PROSITE" id="PS00137">
    <property type="entry name" value="SUBTILASE_HIS"/>
    <property type="match status" value="1"/>
</dbReference>
<dbReference type="CDD" id="cd04077">
    <property type="entry name" value="Peptidases_S8_PCSK9_ProteinaseK_like"/>
    <property type="match status" value="1"/>
</dbReference>
<dbReference type="FunFam" id="3.40.50.200:FF:000014">
    <property type="entry name" value="Proteinase K"/>
    <property type="match status" value="1"/>
</dbReference>
<dbReference type="AlphaFoldDB" id="A0A7D6CGF4"/>
<evidence type="ECO:0000256" key="6">
    <source>
        <dbReference type="SAM" id="SignalP"/>
    </source>
</evidence>
<evidence type="ECO:0000313" key="8">
    <source>
        <dbReference type="EMBL" id="QLK00996.1"/>
    </source>
</evidence>
<keyword evidence="3" id="KW-0378">Hydrolase</keyword>
<dbReference type="SUPFAM" id="SSF52743">
    <property type="entry name" value="Subtilisin-like"/>
    <property type="match status" value="1"/>
</dbReference>
<comment type="similarity">
    <text evidence="1 5">Belongs to the peptidase S8 family.</text>
</comment>
<dbReference type="PROSITE" id="PS51892">
    <property type="entry name" value="SUBTILASE"/>
    <property type="match status" value="1"/>
</dbReference>
<protein>
    <submittedName>
        <fullName evidence="8">S8 family peptidase</fullName>
    </submittedName>
</protein>
<dbReference type="InterPro" id="IPR037045">
    <property type="entry name" value="S8pro/Inhibitor_I9_sf"/>
</dbReference>
<feature type="chain" id="PRO_5028468866" evidence="6">
    <location>
        <begin position="35"/>
        <end position="404"/>
    </location>
</feature>
<dbReference type="PANTHER" id="PTHR43806:SF11">
    <property type="entry name" value="CEREVISIN-RELATED"/>
    <property type="match status" value="1"/>
</dbReference>
<dbReference type="PRINTS" id="PR00723">
    <property type="entry name" value="SUBTILISIN"/>
</dbReference>
<dbReference type="PANTHER" id="PTHR43806">
    <property type="entry name" value="PEPTIDASE S8"/>
    <property type="match status" value="1"/>
</dbReference>
<dbReference type="InterPro" id="IPR023827">
    <property type="entry name" value="Peptidase_S8_Asp-AS"/>
</dbReference>
<evidence type="ECO:0000256" key="4">
    <source>
        <dbReference type="ARBA" id="ARBA00022825"/>
    </source>
</evidence>
<name>A0A7D6CGF4_9ACTN</name>
<gene>
    <name evidence="8" type="ORF">HZU44_13990</name>
</gene>
<dbReference type="PROSITE" id="PS51318">
    <property type="entry name" value="TAT"/>
    <property type="match status" value="1"/>
</dbReference>
<evidence type="ECO:0000259" key="7">
    <source>
        <dbReference type="Pfam" id="PF00082"/>
    </source>
</evidence>
<comment type="caution">
    <text evidence="5">Lacks conserved residue(s) required for the propagation of feature annotation.</text>
</comment>
<dbReference type="EMBL" id="CP058905">
    <property type="protein sequence ID" value="QLK00996.1"/>
    <property type="molecule type" value="Genomic_DNA"/>
</dbReference>
<evidence type="ECO:0000256" key="2">
    <source>
        <dbReference type="ARBA" id="ARBA00022670"/>
    </source>
</evidence>
<dbReference type="InterPro" id="IPR000209">
    <property type="entry name" value="Peptidase_S8/S53_dom"/>
</dbReference>
<dbReference type="InterPro" id="IPR036852">
    <property type="entry name" value="Peptidase_S8/S53_dom_sf"/>
</dbReference>
<dbReference type="InterPro" id="IPR034193">
    <property type="entry name" value="PCSK9_ProteinaseK-like"/>
</dbReference>
<keyword evidence="4" id="KW-0720">Serine protease</keyword>
<dbReference type="GO" id="GO:0005615">
    <property type="term" value="C:extracellular space"/>
    <property type="evidence" value="ECO:0007669"/>
    <property type="project" value="TreeGrafter"/>
</dbReference>
<dbReference type="Gene3D" id="3.40.50.200">
    <property type="entry name" value="Peptidase S8/S53 domain"/>
    <property type="match status" value="1"/>
</dbReference>
<feature type="signal peptide" evidence="6">
    <location>
        <begin position="1"/>
        <end position="34"/>
    </location>
</feature>
<accession>A0A7D6CGF4</accession>
<dbReference type="PROSITE" id="PS00136">
    <property type="entry name" value="SUBTILASE_ASP"/>
    <property type="match status" value="1"/>
</dbReference>
<dbReference type="GO" id="GO:0006508">
    <property type="term" value="P:proteolysis"/>
    <property type="evidence" value="ECO:0007669"/>
    <property type="project" value="UniProtKB-KW"/>
</dbReference>
<dbReference type="Gene3D" id="3.30.70.80">
    <property type="entry name" value="Peptidase S8 propeptide/proteinase inhibitor I9"/>
    <property type="match status" value="1"/>
</dbReference>
<evidence type="ECO:0000256" key="5">
    <source>
        <dbReference type="PROSITE-ProRule" id="PRU01240"/>
    </source>
</evidence>
<organism evidence="8">
    <name type="scientific">Micromonospora carbonacea</name>
    <dbReference type="NCBI Taxonomy" id="47853"/>
    <lineage>
        <taxon>Bacteria</taxon>
        <taxon>Bacillati</taxon>
        <taxon>Actinomycetota</taxon>
        <taxon>Actinomycetes</taxon>
        <taxon>Micromonosporales</taxon>
        <taxon>Micromonosporaceae</taxon>
        <taxon>Micromonospora</taxon>
    </lineage>
</organism>
<evidence type="ECO:0000256" key="1">
    <source>
        <dbReference type="ARBA" id="ARBA00011073"/>
    </source>
</evidence>
<keyword evidence="2" id="KW-0645">Protease</keyword>
<dbReference type="InterPro" id="IPR050131">
    <property type="entry name" value="Peptidase_S8_subtilisin-like"/>
</dbReference>
<keyword evidence="6" id="KW-0732">Signal</keyword>
<evidence type="ECO:0000256" key="3">
    <source>
        <dbReference type="ARBA" id="ARBA00022801"/>
    </source>
</evidence>
<dbReference type="SUPFAM" id="SSF54897">
    <property type="entry name" value="Protease propeptides/inhibitors"/>
    <property type="match status" value="1"/>
</dbReference>
<dbReference type="InterPro" id="IPR006311">
    <property type="entry name" value="TAT_signal"/>
</dbReference>
<sequence>MIAPGTRRRRSLAAALGAALALGAGLVAATPAAAATGQIRHAGGGTAVPDSYIVLLHDRAAAGSVASVAATADRLAGRYGGVRGHVYHAALRGFEIRLPERAARRLAADQAVALVEQNHVITLAAGVQLNPPSWGLDRIDQRALPLDRRYAYPNTAPNVHAYVLDTGVRASHADFGGSVAGGYDAVDGTLPADDCNGHGTHIAGTVGGQVHGVAKDVRLVPVRVLNCSGSGTYSQVIAGVEWVTRYAVKPAVAIMGLGGSANGALDAALTASINSGVTYVVPSGSSASSACNYSPARVPAALTVSGTTSTDVKMSSANYGTCVDIFAPGSGITSTWYTSDTAANTISGSPMAAAHVAGCAALVLSDHPTWTPAQVAAHLAATATAGVVGSPGAGSPNRLLYCGP</sequence>
<proteinExistence type="inferred from homology"/>
<dbReference type="GO" id="GO:0004252">
    <property type="term" value="F:serine-type endopeptidase activity"/>
    <property type="evidence" value="ECO:0007669"/>
    <property type="project" value="InterPro"/>
</dbReference>
<feature type="domain" description="Peptidase S8/S53" evidence="7">
    <location>
        <begin position="163"/>
        <end position="386"/>
    </location>
</feature>